<keyword evidence="6" id="KW-1185">Reference proteome</keyword>
<dbReference type="Pfam" id="PF01551">
    <property type="entry name" value="Peptidase_M23"/>
    <property type="match status" value="1"/>
</dbReference>
<accession>A0A2S7IJ19</accession>
<proteinExistence type="predicted"/>
<dbReference type="InterPro" id="IPR011055">
    <property type="entry name" value="Dup_hybrid_motif"/>
</dbReference>
<feature type="compositionally biased region" description="Low complexity" evidence="3">
    <location>
        <begin position="38"/>
        <end position="52"/>
    </location>
</feature>
<dbReference type="RefSeq" id="WP_104714808.1">
    <property type="nucleotide sequence ID" value="NZ_PTRA01000003.1"/>
</dbReference>
<evidence type="ECO:0000313" key="5">
    <source>
        <dbReference type="EMBL" id="PQA56272.1"/>
    </source>
</evidence>
<keyword evidence="1" id="KW-0732">Signal</keyword>
<dbReference type="PANTHER" id="PTHR21666">
    <property type="entry name" value="PEPTIDASE-RELATED"/>
    <property type="match status" value="1"/>
</dbReference>
<evidence type="ECO:0000256" key="1">
    <source>
        <dbReference type="ARBA" id="ARBA00022729"/>
    </source>
</evidence>
<dbReference type="AlphaFoldDB" id="A0A2S7IJ19"/>
<name>A0A2S7IJ19_9BACT</name>
<dbReference type="SUPFAM" id="SSF51261">
    <property type="entry name" value="Duplicated hybrid motif"/>
    <property type="match status" value="1"/>
</dbReference>
<sequence length="534" mass="59286">MVKRIIQPKLIGLGLLLFLVGFQPVLAQRGKKKTPTRQQSAAGKAKAKQAPAKAKKPTKPQPAPKKTTTQRPSSRRTSRAETEDTEVSLRQSRQQLEAEKRRNQERITEINRVLNQTASKKTATLTELKALNSKIETKSKQIDLLSQDLNLLNQEMRGLAVQSGKLARDLKNLKREYASMVYAASKTANTYNKLSFLFSANSFNSLVMRYQYLRQYTEARETQARHIEQVRGELATKQQTIKYKQVRKTDVLQAQVTETKTLEVTKERQAAVASELSKQETTLKGELSERTKAVNRLDNAIANVIEREIQRAAREREERLRRERIAREQAERQEAAAKARAEAIAKARADAAAKAAKAETPEKAKEIIKEAEEEVAKTPEIRPAEPTRASIGAAPEAEAGASFGSSRGRLPWPVRSGYISEHFGLNSPMPGITTRNLGVDIATNVGEPVRAVYEGIVRNVMSVPGMGTVITVQHGEYFTIYAKLASASVSEGHRVKAREVIGTALSDRNGGAEINFQIWKGRGKMNPEGWLAGK</sequence>
<dbReference type="GO" id="GO:0004222">
    <property type="term" value="F:metalloendopeptidase activity"/>
    <property type="evidence" value="ECO:0007669"/>
    <property type="project" value="TreeGrafter"/>
</dbReference>
<evidence type="ECO:0000259" key="4">
    <source>
        <dbReference type="Pfam" id="PF01551"/>
    </source>
</evidence>
<dbReference type="InterPro" id="IPR016047">
    <property type="entry name" value="M23ase_b-sheet_dom"/>
</dbReference>
<organism evidence="5 6">
    <name type="scientific">Siphonobacter curvatus</name>
    <dbReference type="NCBI Taxonomy" id="2094562"/>
    <lineage>
        <taxon>Bacteria</taxon>
        <taxon>Pseudomonadati</taxon>
        <taxon>Bacteroidota</taxon>
        <taxon>Cytophagia</taxon>
        <taxon>Cytophagales</taxon>
        <taxon>Cytophagaceae</taxon>
        <taxon>Siphonobacter</taxon>
    </lineage>
</organism>
<reference evidence="6" key="1">
    <citation type="submission" date="2018-02" db="EMBL/GenBank/DDBJ databases">
        <title>Genome sequencing of Solimonas sp. HR-BB.</title>
        <authorList>
            <person name="Lee Y."/>
            <person name="Jeon C.O."/>
        </authorList>
    </citation>
    <scope>NUCLEOTIDE SEQUENCE [LARGE SCALE GENOMIC DNA]</scope>
    <source>
        <strain evidence="6">HR-U</strain>
    </source>
</reference>
<gene>
    <name evidence="5" type="ORF">C5O19_18175</name>
</gene>
<feature type="coiled-coil region" evidence="2">
    <location>
        <begin position="302"/>
        <end position="347"/>
    </location>
</feature>
<dbReference type="PANTHER" id="PTHR21666:SF289">
    <property type="entry name" value="L-ALA--D-GLU ENDOPEPTIDASE"/>
    <property type="match status" value="1"/>
</dbReference>
<evidence type="ECO:0000256" key="2">
    <source>
        <dbReference type="SAM" id="Coils"/>
    </source>
</evidence>
<dbReference type="Gene3D" id="2.70.70.10">
    <property type="entry name" value="Glucose Permease (Domain IIA)"/>
    <property type="match status" value="1"/>
</dbReference>
<dbReference type="CDD" id="cd12797">
    <property type="entry name" value="M23_peptidase"/>
    <property type="match status" value="1"/>
</dbReference>
<feature type="domain" description="M23ase beta-sheet core" evidence="4">
    <location>
        <begin position="436"/>
        <end position="527"/>
    </location>
</feature>
<dbReference type="Gene3D" id="6.10.250.3150">
    <property type="match status" value="1"/>
</dbReference>
<evidence type="ECO:0000313" key="6">
    <source>
        <dbReference type="Proteomes" id="UP000239590"/>
    </source>
</evidence>
<dbReference type="EMBL" id="PTRA01000003">
    <property type="protein sequence ID" value="PQA56272.1"/>
    <property type="molecule type" value="Genomic_DNA"/>
</dbReference>
<dbReference type="Proteomes" id="UP000239590">
    <property type="component" value="Unassembled WGS sequence"/>
</dbReference>
<dbReference type="InterPro" id="IPR050570">
    <property type="entry name" value="Cell_wall_metabolism_enzyme"/>
</dbReference>
<protein>
    <submittedName>
        <fullName evidence="5">Peptidase M23</fullName>
    </submittedName>
</protein>
<dbReference type="OrthoDB" id="9815884at2"/>
<evidence type="ECO:0000256" key="3">
    <source>
        <dbReference type="SAM" id="MobiDB-lite"/>
    </source>
</evidence>
<feature type="region of interest" description="Disordered" evidence="3">
    <location>
        <begin position="28"/>
        <end position="103"/>
    </location>
</feature>
<keyword evidence="2" id="KW-0175">Coiled coil</keyword>
<comment type="caution">
    <text evidence="5">The sequence shown here is derived from an EMBL/GenBank/DDBJ whole genome shotgun (WGS) entry which is preliminary data.</text>
</comment>